<dbReference type="EMBL" id="CP036526">
    <property type="protein sequence ID" value="QDT11962.1"/>
    <property type="molecule type" value="Genomic_DNA"/>
</dbReference>
<sequence length="221" mass="24995" precursor="true">MKQTTLLALIFATLTIPTPMFGGAMFPASGTATAAEPEPRIQVSIAIPRLKVSDIPPPLRRGLDSGQRPKRRRELGRLVSADRRPRRRRNQMASRPAAMVATQWPPAGASRRRCFRCHTSGRQTHPPVRQRRQADRGTETRRLRIGGRSGTRSRWTRTVADSVFMARDKNSYANPIRQDRTRRRLADDPLIQPFALRLLHCPQSLIHTPTKIIPLNFSGET</sequence>
<reference evidence="3 4" key="1">
    <citation type="submission" date="2019-02" db="EMBL/GenBank/DDBJ databases">
        <title>Deep-cultivation of Planctomycetes and their phenomic and genomic characterization uncovers novel biology.</title>
        <authorList>
            <person name="Wiegand S."/>
            <person name="Jogler M."/>
            <person name="Boedeker C."/>
            <person name="Pinto D."/>
            <person name="Vollmers J."/>
            <person name="Rivas-Marin E."/>
            <person name="Kohn T."/>
            <person name="Peeters S.H."/>
            <person name="Heuer A."/>
            <person name="Rast P."/>
            <person name="Oberbeckmann S."/>
            <person name="Bunk B."/>
            <person name="Jeske O."/>
            <person name="Meyerdierks A."/>
            <person name="Storesund J.E."/>
            <person name="Kallscheuer N."/>
            <person name="Luecker S."/>
            <person name="Lage O.M."/>
            <person name="Pohl T."/>
            <person name="Merkel B.J."/>
            <person name="Hornburger P."/>
            <person name="Mueller R.-W."/>
            <person name="Bruemmer F."/>
            <person name="Labrenz M."/>
            <person name="Spormann A.M."/>
            <person name="Op den Camp H."/>
            <person name="Overmann J."/>
            <person name="Amann R."/>
            <person name="Jetten M.S.M."/>
            <person name="Mascher T."/>
            <person name="Medema M.H."/>
            <person name="Devos D.P."/>
            <person name="Kaster A.-K."/>
            <person name="Ovreas L."/>
            <person name="Rohde M."/>
            <person name="Galperin M.Y."/>
            <person name="Jogler C."/>
        </authorList>
    </citation>
    <scope>NUCLEOTIDE SEQUENCE [LARGE SCALE GENOMIC DNA]</scope>
    <source>
        <strain evidence="3 4">K23_9</strain>
    </source>
</reference>
<evidence type="ECO:0000256" key="2">
    <source>
        <dbReference type="SAM" id="SignalP"/>
    </source>
</evidence>
<proteinExistence type="predicted"/>
<evidence type="ECO:0000256" key="1">
    <source>
        <dbReference type="SAM" id="MobiDB-lite"/>
    </source>
</evidence>
<accession>A0A517NXW3</accession>
<dbReference type="Proteomes" id="UP000319817">
    <property type="component" value="Chromosome"/>
</dbReference>
<dbReference type="AlphaFoldDB" id="A0A517NXW3"/>
<name>A0A517NXW3_9BACT</name>
<feature type="signal peptide" evidence="2">
    <location>
        <begin position="1"/>
        <end position="22"/>
    </location>
</feature>
<gene>
    <name evidence="3" type="ORF">K239x_39640</name>
</gene>
<keyword evidence="2" id="KW-0732">Signal</keyword>
<protein>
    <submittedName>
        <fullName evidence="3">Uncharacterized protein</fullName>
    </submittedName>
</protein>
<feature type="chain" id="PRO_5021710162" evidence="2">
    <location>
        <begin position="23"/>
        <end position="221"/>
    </location>
</feature>
<keyword evidence="4" id="KW-1185">Reference proteome</keyword>
<feature type="region of interest" description="Disordered" evidence="1">
    <location>
        <begin position="54"/>
        <end position="105"/>
    </location>
</feature>
<evidence type="ECO:0000313" key="4">
    <source>
        <dbReference type="Proteomes" id="UP000319817"/>
    </source>
</evidence>
<evidence type="ECO:0000313" key="3">
    <source>
        <dbReference type="EMBL" id="QDT11962.1"/>
    </source>
</evidence>
<feature type="region of interest" description="Disordered" evidence="1">
    <location>
        <begin position="119"/>
        <end position="139"/>
    </location>
</feature>
<organism evidence="3 4">
    <name type="scientific">Stieleria marina</name>
    <dbReference type="NCBI Taxonomy" id="1930275"/>
    <lineage>
        <taxon>Bacteria</taxon>
        <taxon>Pseudomonadati</taxon>
        <taxon>Planctomycetota</taxon>
        <taxon>Planctomycetia</taxon>
        <taxon>Pirellulales</taxon>
        <taxon>Pirellulaceae</taxon>
        <taxon>Stieleria</taxon>
    </lineage>
</organism>